<accession>A0AAD6YA05</accession>
<reference evidence="2" key="1">
    <citation type="submission" date="2023-03" db="EMBL/GenBank/DDBJ databases">
        <title>Massive genome expansion in bonnet fungi (Mycena s.s.) driven by repeated elements and novel gene families across ecological guilds.</title>
        <authorList>
            <consortium name="Lawrence Berkeley National Laboratory"/>
            <person name="Harder C.B."/>
            <person name="Miyauchi S."/>
            <person name="Viragh M."/>
            <person name="Kuo A."/>
            <person name="Thoen E."/>
            <person name="Andreopoulos B."/>
            <person name="Lu D."/>
            <person name="Skrede I."/>
            <person name="Drula E."/>
            <person name="Henrissat B."/>
            <person name="Morin E."/>
            <person name="Kohler A."/>
            <person name="Barry K."/>
            <person name="LaButti K."/>
            <person name="Morin E."/>
            <person name="Salamov A."/>
            <person name="Lipzen A."/>
            <person name="Mereny Z."/>
            <person name="Hegedus B."/>
            <person name="Baldrian P."/>
            <person name="Stursova M."/>
            <person name="Weitz H."/>
            <person name="Taylor A."/>
            <person name="Grigoriev I.V."/>
            <person name="Nagy L.G."/>
            <person name="Martin F."/>
            <person name="Kauserud H."/>
        </authorList>
    </citation>
    <scope>NUCLEOTIDE SEQUENCE</scope>
    <source>
        <strain evidence="2">9144</strain>
    </source>
</reference>
<dbReference type="AlphaFoldDB" id="A0AAD6YA05"/>
<name>A0AAD6YA05_9AGAR</name>
<protein>
    <submittedName>
        <fullName evidence="2">Uncharacterized protein</fullName>
    </submittedName>
</protein>
<evidence type="ECO:0000313" key="2">
    <source>
        <dbReference type="EMBL" id="KAJ7198530.1"/>
    </source>
</evidence>
<organism evidence="2 3">
    <name type="scientific">Mycena pura</name>
    <dbReference type="NCBI Taxonomy" id="153505"/>
    <lineage>
        <taxon>Eukaryota</taxon>
        <taxon>Fungi</taxon>
        <taxon>Dikarya</taxon>
        <taxon>Basidiomycota</taxon>
        <taxon>Agaricomycotina</taxon>
        <taxon>Agaricomycetes</taxon>
        <taxon>Agaricomycetidae</taxon>
        <taxon>Agaricales</taxon>
        <taxon>Marasmiineae</taxon>
        <taxon>Mycenaceae</taxon>
        <taxon>Mycena</taxon>
    </lineage>
</organism>
<feature type="signal peptide" evidence="1">
    <location>
        <begin position="1"/>
        <end position="19"/>
    </location>
</feature>
<proteinExistence type="predicted"/>
<sequence length="159" mass="17782">MCFLLCELGVLGIVGHRIAYNCTVEGGIERHHTKFHVRGVFLAVKTRRHGAPRSPGSWGWAVAGTRRSAERVWWDSKELEGRCMHKGVVLVYPLEICCGYMKSIDFRVTNDECAVVNLGVFHGYWLILVILLMFMPTKVGIVVTTIITSATWETLSACA</sequence>
<evidence type="ECO:0000256" key="1">
    <source>
        <dbReference type="SAM" id="SignalP"/>
    </source>
</evidence>
<comment type="caution">
    <text evidence="2">The sequence shown here is derived from an EMBL/GenBank/DDBJ whole genome shotgun (WGS) entry which is preliminary data.</text>
</comment>
<dbReference type="Proteomes" id="UP001219525">
    <property type="component" value="Unassembled WGS sequence"/>
</dbReference>
<evidence type="ECO:0000313" key="3">
    <source>
        <dbReference type="Proteomes" id="UP001219525"/>
    </source>
</evidence>
<keyword evidence="3" id="KW-1185">Reference proteome</keyword>
<feature type="chain" id="PRO_5042205030" evidence="1">
    <location>
        <begin position="20"/>
        <end position="159"/>
    </location>
</feature>
<keyword evidence="1" id="KW-0732">Signal</keyword>
<dbReference type="EMBL" id="JARJCW010000072">
    <property type="protein sequence ID" value="KAJ7198530.1"/>
    <property type="molecule type" value="Genomic_DNA"/>
</dbReference>
<gene>
    <name evidence="2" type="ORF">GGX14DRAFT_401895</name>
</gene>